<protein>
    <submittedName>
        <fullName evidence="2">Type II secretion protein F</fullName>
    </submittedName>
</protein>
<dbReference type="Proteomes" id="UP001529338">
    <property type="component" value="Unassembled WGS sequence"/>
</dbReference>
<evidence type="ECO:0000313" key="3">
    <source>
        <dbReference type="Proteomes" id="UP001529338"/>
    </source>
</evidence>
<keyword evidence="1" id="KW-0812">Transmembrane</keyword>
<comment type="caution">
    <text evidence="2">The sequence shown here is derived from an EMBL/GenBank/DDBJ whole genome shotgun (WGS) entry which is preliminary data.</text>
</comment>
<keyword evidence="1" id="KW-1133">Transmembrane helix</keyword>
<accession>A0ABT7SE50</accession>
<evidence type="ECO:0000256" key="1">
    <source>
        <dbReference type="SAM" id="Phobius"/>
    </source>
</evidence>
<reference evidence="2 3" key="1">
    <citation type="submission" date="2023-06" db="EMBL/GenBank/DDBJ databases">
        <title>Cellulomonas sp. MW4 Whole genome sequence.</title>
        <authorList>
            <person name="Park S."/>
        </authorList>
    </citation>
    <scope>NUCLEOTIDE SEQUENCE [LARGE SCALE GENOMIC DNA]</scope>
    <source>
        <strain evidence="2 3">MW4</strain>
    </source>
</reference>
<keyword evidence="3" id="KW-1185">Reference proteome</keyword>
<gene>
    <name evidence="2" type="ORF">QRT04_05945</name>
</gene>
<proteinExistence type="predicted"/>
<organism evidence="2 3">
    <name type="scientific">Cellulomonas alba</name>
    <dbReference type="NCBI Taxonomy" id="3053467"/>
    <lineage>
        <taxon>Bacteria</taxon>
        <taxon>Bacillati</taxon>
        <taxon>Actinomycetota</taxon>
        <taxon>Actinomycetes</taxon>
        <taxon>Micrococcales</taxon>
        <taxon>Cellulomonadaceae</taxon>
        <taxon>Cellulomonas</taxon>
    </lineage>
</organism>
<keyword evidence="1" id="KW-0472">Membrane</keyword>
<evidence type="ECO:0000313" key="2">
    <source>
        <dbReference type="EMBL" id="MDM7854468.1"/>
    </source>
</evidence>
<feature type="transmembrane region" description="Helical" evidence="1">
    <location>
        <begin position="196"/>
        <end position="213"/>
    </location>
</feature>
<dbReference type="EMBL" id="JAUCGQ010000001">
    <property type="protein sequence ID" value="MDM7854468.1"/>
    <property type="molecule type" value="Genomic_DNA"/>
</dbReference>
<name>A0ABT7SE50_9CELL</name>
<dbReference type="RefSeq" id="WP_289454238.1">
    <property type="nucleotide sequence ID" value="NZ_JAUCGQ010000001.1"/>
</dbReference>
<sequence>MPAPSSGAAWIVGLSSGMAALAATSPRARLPPGGAGDGDAPAPVVSRDLAGALHAAAAQLRAGADPPAAWEQVLGARPDGRAALERLLLERCGGARRARRWRVAASTARAAGGPTAGVGRAHTAAVVRTPTAAVVRADTATAARVRAAVAAVEVAAELGAPLAPVLERIAGSVALDEEAAADLHAALAGPQATARLLAWLPALGLVLGVALGVDPVRVLLGGGLGTWAGAAGLALTVAGRRWTRRLVRAAAAGAGR</sequence>
<feature type="transmembrane region" description="Helical" evidence="1">
    <location>
        <begin position="219"/>
        <end position="238"/>
    </location>
</feature>